<feature type="signal peptide" evidence="11">
    <location>
        <begin position="1"/>
        <end position="24"/>
    </location>
</feature>
<dbReference type="PANTHER" id="PTHR43047">
    <property type="entry name" value="TWO-COMPONENT HISTIDINE PROTEIN KINASE"/>
    <property type="match status" value="1"/>
</dbReference>
<evidence type="ECO:0000256" key="9">
    <source>
        <dbReference type="PROSITE-ProRule" id="PRU00169"/>
    </source>
</evidence>
<dbReference type="Gene3D" id="3.40.190.10">
    <property type="entry name" value="Periplasmic binding protein-like II"/>
    <property type="match status" value="4"/>
</dbReference>
<dbReference type="InterPro" id="IPR004358">
    <property type="entry name" value="Sig_transdc_His_kin-like_C"/>
</dbReference>
<dbReference type="SUPFAM" id="SSF53850">
    <property type="entry name" value="Periplasmic binding protein-like II"/>
    <property type="match status" value="2"/>
</dbReference>
<dbReference type="RefSeq" id="WP_058146284.1">
    <property type="nucleotide sequence ID" value="NZ_CP027169.1"/>
</dbReference>
<evidence type="ECO:0000256" key="8">
    <source>
        <dbReference type="ARBA" id="ARBA00023012"/>
    </source>
</evidence>
<dbReference type="CDD" id="cd13707">
    <property type="entry name" value="PBP2_BvgS_D2"/>
    <property type="match status" value="1"/>
</dbReference>
<dbReference type="InterPro" id="IPR049871">
    <property type="entry name" value="BvgS-like_periplasmic2"/>
</dbReference>
<evidence type="ECO:0000256" key="10">
    <source>
        <dbReference type="SAM" id="Phobius"/>
    </source>
</evidence>
<dbReference type="InterPro" id="IPR001638">
    <property type="entry name" value="Solute-binding_3/MltF_N"/>
</dbReference>
<evidence type="ECO:0000259" key="13">
    <source>
        <dbReference type="PROSITE" id="PS50110"/>
    </source>
</evidence>
<dbReference type="InterPro" id="IPR001789">
    <property type="entry name" value="Sig_transdc_resp-reg_receiver"/>
</dbReference>
<keyword evidence="10" id="KW-0472">Membrane</keyword>
<feature type="modified residue" description="4-aspartylphosphate" evidence="9">
    <location>
        <position position="879"/>
    </location>
</feature>
<keyword evidence="15" id="KW-1185">Reference proteome</keyword>
<dbReference type="SMART" id="SM00388">
    <property type="entry name" value="HisKA"/>
    <property type="match status" value="1"/>
</dbReference>
<dbReference type="GO" id="GO:0005524">
    <property type="term" value="F:ATP binding"/>
    <property type="evidence" value="ECO:0007669"/>
    <property type="project" value="UniProtKB-KW"/>
</dbReference>
<protein>
    <recommendedName>
        <fullName evidence="2">histidine kinase</fullName>
        <ecNumber evidence="2">2.7.13.3</ecNumber>
    </recommendedName>
</protein>
<dbReference type="Pfam" id="PF02518">
    <property type="entry name" value="HATPase_c"/>
    <property type="match status" value="1"/>
</dbReference>
<evidence type="ECO:0000256" key="4">
    <source>
        <dbReference type="ARBA" id="ARBA00022679"/>
    </source>
</evidence>
<feature type="transmembrane region" description="Helical" evidence="10">
    <location>
        <begin position="536"/>
        <end position="557"/>
    </location>
</feature>
<gene>
    <name evidence="14" type="ORF">CSB93_5714</name>
</gene>
<dbReference type="PROSITE" id="PS50110">
    <property type="entry name" value="RESPONSE_REGULATORY"/>
    <property type="match status" value="1"/>
</dbReference>
<keyword evidence="8" id="KW-0902">Two-component regulatory system</keyword>
<dbReference type="Pfam" id="PF00512">
    <property type="entry name" value="HisKA"/>
    <property type="match status" value="1"/>
</dbReference>
<dbReference type="PROSITE" id="PS50109">
    <property type="entry name" value="HIS_KIN"/>
    <property type="match status" value="1"/>
</dbReference>
<evidence type="ECO:0000256" key="11">
    <source>
        <dbReference type="SAM" id="SignalP"/>
    </source>
</evidence>
<dbReference type="InterPro" id="IPR049870">
    <property type="entry name" value="BvgS-like_periplasmic1"/>
</dbReference>
<dbReference type="InterPro" id="IPR036890">
    <property type="entry name" value="HATPase_C_sf"/>
</dbReference>
<dbReference type="SUPFAM" id="SSF55874">
    <property type="entry name" value="ATPase domain of HSP90 chaperone/DNA topoisomerase II/histidine kinase"/>
    <property type="match status" value="1"/>
</dbReference>
<evidence type="ECO:0000256" key="5">
    <source>
        <dbReference type="ARBA" id="ARBA00022729"/>
    </source>
</evidence>
<keyword evidence="7 14" id="KW-0418">Kinase</keyword>
<keyword evidence="5 11" id="KW-0732">Signal</keyword>
<dbReference type="InterPro" id="IPR003594">
    <property type="entry name" value="HATPase_dom"/>
</dbReference>
<evidence type="ECO:0000313" key="14">
    <source>
        <dbReference type="EMBL" id="AVK07180.1"/>
    </source>
</evidence>
<name>A0A2R3IZ45_9PSED</name>
<keyword evidence="4" id="KW-0808">Transferase</keyword>
<accession>A0A2R3IZ45</accession>
<dbReference type="EMBL" id="CP027169">
    <property type="protein sequence ID" value="AVK07180.1"/>
    <property type="molecule type" value="Genomic_DNA"/>
</dbReference>
<evidence type="ECO:0000256" key="7">
    <source>
        <dbReference type="ARBA" id="ARBA00022777"/>
    </source>
</evidence>
<dbReference type="Gene3D" id="1.10.287.130">
    <property type="match status" value="1"/>
</dbReference>
<proteinExistence type="predicted"/>
<sequence length="948" mass="104029">MRAMAWRALAFLVVFLAGNTLSLAQQTPITLFGRVAPTLRPWLDEADRQWLAERGPLTLGVSSPDYPPLELLSANHLQGITADYLALLFDQPVRIARYPSREAALQALRRGEVDLLGSSTPVEASASKLALSELYLLDQPVLVTTSDAAESLEKSAIRLAIPPGYLTETQIAAAYPGSRLFLYESTKRALEALALDEVDAALGDVVSSNYLINTNYWVNLKIKSFAPIESRGFGFLLRPDDARLRAYLDKALPVVSAQFGDGILRSWSGGRSISLSDNRIALTPRENRWLADNPRIKVVLNGSLGALGQFDQNGKAVGIGPDYLELVSRRSGLRFDYVAARNYTELDQAMARGDALLSPVMSPTPALSDSIELLPPYLQSSVIVLAAKGSPRPGGNDQVHHLSELEGQRVAVVSGYFLESEIRTHHPRIRLAVYPTLVDALRSVDEGINDSFVGSDYAARFVVTQRFDNRLRVTGVLDEYSRPVSLAVQAPEKELYSILEKAQLSVTPEEISELIRKWEPRYLSIKGSFWRDYRQLILQIVGVFLLLVAISIVWGLYLTRQIRRTRQAEQKAEAANQAKSIFLSTMSHELRTPLSAVIGLQELALRQADQGVLDKESLVAAQTAAQGLLLLIGNVLDLSRIESGKIDSTPKAVALKALMEEIAGLVDGLARQKQLTLTTELHGEVDTWVTVDPLHLKQITFNLLSNAIKFTERGGVTMRVSGTRRSQHLHVQLDVIDTGIGVSAEDSAKLFQPFAQVESAQAGQAHGSGLGLNITRRLVEHMGGHIALQSEPGKGSHFSVTLELPLAAPPATLPEVTASPDMDTRETSLSILVADDHPFNRIVLEGQLLQLGHAVTLSEDGLEAWERWKTGQFDLLVTDGHMPKMNGFELVARIRAEEQAEGRARRRIIALTASAEEAMAERFQQAGADEVLFKPVTLETLALVIRKE</sequence>
<reference evidence="14 15" key="1">
    <citation type="submission" date="2018-02" db="EMBL/GenBank/DDBJ databases">
        <title>FDA/CDC Antimicrobial Resistant Isolate Bank Genome Sequencing.</title>
        <authorList>
            <person name="Benahmed F.H."/>
            <person name="Lutgring J.D."/>
            <person name="Yoo B."/>
            <person name="Machado M."/>
            <person name="Brown A."/>
            <person name="McAllister G."/>
            <person name="Perry A."/>
            <person name="Halpin A.L."/>
            <person name="Vavikolanu K."/>
            <person name="Ott S."/>
            <person name="Zhao X."/>
            <person name="Tallon L.J."/>
            <person name="Sadzewicz L."/>
            <person name="Aluvathingal J."/>
            <person name="Nadendla S."/>
            <person name="Voskania-kordi A."/>
            <person name="Simonyan V."/>
            <person name="Patel J."/>
            <person name="Shawar R.M."/>
        </authorList>
    </citation>
    <scope>NUCLEOTIDE SEQUENCE [LARGE SCALE GENOMIC DNA]</scope>
    <source>
        <strain evidence="14 15">AR_0356</strain>
    </source>
</reference>
<dbReference type="Proteomes" id="UP000238390">
    <property type="component" value="Chromosome"/>
</dbReference>
<feature type="domain" description="Histidine kinase" evidence="12">
    <location>
        <begin position="585"/>
        <end position="806"/>
    </location>
</feature>
<dbReference type="CDD" id="cd00082">
    <property type="entry name" value="HisKA"/>
    <property type="match status" value="1"/>
</dbReference>
<keyword evidence="6" id="KW-0547">Nucleotide-binding</keyword>
<dbReference type="FunFam" id="3.30.565.10:FF:000010">
    <property type="entry name" value="Sensor histidine kinase RcsC"/>
    <property type="match status" value="1"/>
</dbReference>
<dbReference type="PRINTS" id="PR00344">
    <property type="entry name" value="BCTRLSENSOR"/>
</dbReference>
<evidence type="ECO:0000256" key="1">
    <source>
        <dbReference type="ARBA" id="ARBA00000085"/>
    </source>
</evidence>
<dbReference type="CDD" id="cd17546">
    <property type="entry name" value="REC_hyHK_CKI1_RcsC-like"/>
    <property type="match status" value="1"/>
</dbReference>
<keyword evidence="3 9" id="KW-0597">Phosphoprotein</keyword>
<dbReference type="CDD" id="cd16922">
    <property type="entry name" value="HATPase_EvgS-ArcB-TorS-like"/>
    <property type="match status" value="1"/>
</dbReference>
<dbReference type="SUPFAM" id="SSF47384">
    <property type="entry name" value="Homodimeric domain of signal transducing histidine kinase"/>
    <property type="match status" value="1"/>
</dbReference>
<dbReference type="SUPFAM" id="SSF52172">
    <property type="entry name" value="CheY-like"/>
    <property type="match status" value="1"/>
</dbReference>
<dbReference type="Gene3D" id="3.40.50.2300">
    <property type="match status" value="1"/>
</dbReference>
<evidence type="ECO:0000256" key="2">
    <source>
        <dbReference type="ARBA" id="ARBA00012438"/>
    </source>
</evidence>
<feature type="domain" description="Response regulatory" evidence="13">
    <location>
        <begin position="830"/>
        <end position="948"/>
    </location>
</feature>
<feature type="chain" id="PRO_5015336728" description="histidine kinase" evidence="11">
    <location>
        <begin position="25"/>
        <end position="948"/>
    </location>
</feature>
<keyword evidence="10" id="KW-0812">Transmembrane</keyword>
<comment type="catalytic activity">
    <reaction evidence="1">
        <text>ATP + protein L-histidine = ADP + protein N-phospho-L-histidine.</text>
        <dbReference type="EC" id="2.7.13.3"/>
    </reaction>
</comment>
<dbReference type="InterPro" id="IPR011006">
    <property type="entry name" value="CheY-like_superfamily"/>
</dbReference>
<dbReference type="SMART" id="SM00448">
    <property type="entry name" value="REC"/>
    <property type="match status" value="1"/>
</dbReference>
<keyword evidence="10" id="KW-1133">Transmembrane helix</keyword>
<evidence type="ECO:0000256" key="6">
    <source>
        <dbReference type="ARBA" id="ARBA00022741"/>
    </source>
</evidence>
<organism evidence="14 15">
    <name type="scientific">Pseudomonas paraeruginosa</name>
    <dbReference type="NCBI Taxonomy" id="2994495"/>
    <lineage>
        <taxon>Bacteria</taxon>
        <taxon>Pseudomonadati</taxon>
        <taxon>Pseudomonadota</taxon>
        <taxon>Gammaproteobacteria</taxon>
        <taxon>Pseudomonadales</taxon>
        <taxon>Pseudomonadaceae</taxon>
        <taxon>Pseudomonas</taxon>
    </lineage>
</organism>
<dbReference type="InterPro" id="IPR036097">
    <property type="entry name" value="HisK_dim/P_sf"/>
</dbReference>
<dbReference type="SMART" id="SM00387">
    <property type="entry name" value="HATPase_c"/>
    <property type="match status" value="1"/>
</dbReference>
<evidence type="ECO:0000259" key="12">
    <source>
        <dbReference type="PROSITE" id="PS50109"/>
    </source>
</evidence>
<dbReference type="InterPro" id="IPR005467">
    <property type="entry name" value="His_kinase_dom"/>
</dbReference>
<dbReference type="GO" id="GO:0005886">
    <property type="term" value="C:plasma membrane"/>
    <property type="evidence" value="ECO:0007669"/>
    <property type="project" value="UniProtKB-SubCell"/>
</dbReference>
<evidence type="ECO:0000313" key="15">
    <source>
        <dbReference type="Proteomes" id="UP000238390"/>
    </source>
</evidence>
<dbReference type="InterPro" id="IPR003661">
    <property type="entry name" value="HisK_dim/P_dom"/>
</dbReference>
<dbReference type="SMART" id="SM00062">
    <property type="entry name" value="PBPb"/>
    <property type="match status" value="2"/>
</dbReference>
<evidence type="ECO:0000256" key="3">
    <source>
        <dbReference type="ARBA" id="ARBA00022553"/>
    </source>
</evidence>
<dbReference type="GO" id="GO:0000155">
    <property type="term" value="F:phosphorelay sensor kinase activity"/>
    <property type="evidence" value="ECO:0007669"/>
    <property type="project" value="InterPro"/>
</dbReference>
<dbReference type="CDD" id="cd13705">
    <property type="entry name" value="PBP2_BvgS_D1"/>
    <property type="match status" value="1"/>
</dbReference>
<dbReference type="Pfam" id="PF00072">
    <property type="entry name" value="Response_reg"/>
    <property type="match status" value="1"/>
</dbReference>
<dbReference type="PANTHER" id="PTHR43047:SF72">
    <property type="entry name" value="OSMOSENSING HISTIDINE PROTEIN KINASE SLN1"/>
    <property type="match status" value="1"/>
</dbReference>
<dbReference type="AlphaFoldDB" id="A0A2R3IZ45"/>
<dbReference type="EC" id="2.7.13.3" evidence="2"/>
<dbReference type="GO" id="GO:0009927">
    <property type="term" value="F:histidine phosphotransfer kinase activity"/>
    <property type="evidence" value="ECO:0007669"/>
    <property type="project" value="TreeGrafter"/>
</dbReference>
<dbReference type="Gene3D" id="3.30.565.10">
    <property type="entry name" value="Histidine kinase-like ATPase, C-terminal domain"/>
    <property type="match status" value="1"/>
</dbReference>